<comment type="caution">
    <text evidence="7">The sequence shown here is derived from an EMBL/GenBank/DDBJ whole genome shotgun (WGS) entry which is preliminary data.</text>
</comment>
<dbReference type="GO" id="GO:0016616">
    <property type="term" value="F:oxidoreductase activity, acting on the CH-OH group of donors, NAD or NADP as acceptor"/>
    <property type="evidence" value="ECO:0007669"/>
    <property type="project" value="InterPro"/>
</dbReference>
<dbReference type="PANTHER" id="PTHR48075">
    <property type="entry name" value="3-HYDROXYACYL-COA DEHYDROGENASE FAMILY PROTEIN"/>
    <property type="match status" value="1"/>
</dbReference>
<dbReference type="InterPro" id="IPR036291">
    <property type="entry name" value="NAD(P)-bd_dom_sf"/>
</dbReference>
<dbReference type="SUPFAM" id="SSF51735">
    <property type="entry name" value="NAD(P)-binding Rossmann-fold domains"/>
    <property type="match status" value="1"/>
</dbReference>
<sequence length="293" mass="31424">MNICVLGAGTIGLSWLRRFVAHGHQVLVCDPRPDLTDIVAGLPLTEDERARVRVVPDREAALAEADLIQESGPEHLAFKRELIADFARHGKADAWWFSSSSALLPSDMTAEASDDVAARVAIGHPFNPPHLMPLVEVVPGQRTAAATLDSARAFYTSLGMEPAVLHREVPGFVGNRLQKALWAEAFGLVLDGVVSVEDLDTVMKNSLGLRFACVGIVEAAAMGGGAAGVQGLMDLLRESFAKIELNDLDWSNEALAPLYEAAAAAYGAPVDPARITRRDELLTGMLRVRGQLD</sequence>
<dbReference type="PIRSF" id="PIRSF000105">
    <property type="entry name" value="HCDH"/>
    <property type="match status" value="1"/>
</dbReference>
<evidence type="ECO:0000256" key="2">
    <source>
        <dbReference type="ARBA" id="ARBA00009463"/>
    </source>
</evidence>
<proteinExistence type="inferred from homology"/>
<feature type="site" description="Important for catalytic activity" evidence="4">
    <location>
        <position position="124"/>
    </location>
</feature>
<reference evidence="7 8" key="1">
    <citation type="submission" date="2018-01" db="EMBL/GenBank/DDBJ databases">
        <title>Lactibacter flavus gen. nov., sp. nov., a novel bacterium of the family Propionibacteriaceae isolated from raw milk and dairy products.</title>
        <authorList>
            <person name="Wenning M."/>
            <person name="Breitenwieser F."/>
            <person name="Huptas C."/>
            <person name="von Neubeck M."/>
            <person name="Busse H.-J."/>
            <person name="Scherer S."/>
        </authorList>
    </citation>
    <scope>NUCLEOTIDE SEQUENCE [LARGE SCALE GENOMIC DNA]</scope>
    <source>
        <strain evidence="7 8">VG341</strain>
    </source>
</reference>
<dbReference type="EMBL" id="PPCV01000009">
    <property type="protein sequence ID" value="RXW31383.1"/>
    <property type="molecule type" value="Genomic_DNA"/>
</dbReference>
<dbReference type="GO" id="GO:0006631">
    <property type="term" value="P:fatty acid metabolic process"/>
    <property type="evidence" value="ECO:0007669"/>
    <property type="project" value="InterPro"/>
</dbReference>
<dbReference type="Proteomes" id="UP000290624">
    <property type="component" value="Unassembled WGS sequence"/>
</dbReference>
<dbReference type="InterPro" id="IPR008927">
    <property type="entry name" value="6-PGluconate_DH-like_C_sf"/>
</dbReference>
<feature type="domain" description="3-hydroxyacyl-CoA dehydrogenase NAD binding" evidence="6">
    <location>
        <begin position="47"/>
        <end position="165"/>
    </location>
</feature>
<evidence type="ECO:0000259" key="5">
    <source>
        <dbReference type="Pfam" id="PF00725"/>
    </source>
</evidence>
<feature type="domain" description="3-hydroxyacyl-CoA dehydrogenase C-terminal" evidence="5">
    <location>
        <begin position="171"/>
        <end position="239"/>
    </location>
</feature>
<dbReference type="InterPro" id="IPR022694">
    <property type="entry name" value="3-OHacyl-CoA_DH"/>
</dbReference>
<evidence type="ECO:0000259" key="6">
    <source>
        <dbReference type="Pfam" id="PF02737"/>
    </source>
</evidence>
<evidence type="ECO:0000313" key="7">
    <source>
        <dbReference type="EMBL" id="RXW31383.1"/>
    </source>
</evidence>
<dbReference type="Gene3D" id="1.10.1040.10">
    <property type="entry name" value="N-(1-d-carboxylethyl)-l-norvaline Dehydrogenase, domain 2"/>
    <property type="match status" value="1"/>
</dbReference>
<keyword evidence="3" id="KW-0560">Oxidoreductase</keyword>
<dbReference type="AlphaFoldDB" id="A0A4Q2EEK2"/>
<evidence type="ECO:0000256" key="3">
    <source>
        <dbReference type="ARBA" id="ARBA00023002"/>
    </source>
</evidence>
<protein>
    <submittedName>
        <fullName evidence="7">Hydroxylacyl-CoA dehydrogenase</fullName>
    </submittedName>
</protein>
<dbReference type="GO" id="GO:0070403">
    <property type="term" value="F:NAD+ binding"/>
    <property type="evidence" value="ECO:0007669"/>
    <property type="project" value="InterPro"/>
</dbReference>
<dbReference type="Pfam" id="PF00725">
    <property type="entry name" value="3HCDH"/>
    <property type="match status" value="1"/>
</dbReference>
<gene>
    <name evidence="7" type="ORF">C1706_11995</name>
</gene>
<dbReference type="OrthoDB" id="9771883at2"/>
<name>A0A4Q2EEK2_9ACTN</name>
<accession>A0A4Q2EEK2</accession>
<dbReference type="InterPro" id="IPR006108">
    <property type="entry name" value="3HC_DH_C"/>
</dbReference>
<comment type="pathway">
    <text evidence="1">Lipid metabolism; butanoate metabolism.</text>
</comment>
<dbReference type="InterPro" id="IPR006176">
    <property type="entry name" value="3-OHacyl-CoA_DH_NAD-bd"/>
</dbReference>
<dbReference type="Gene3D" id="3.40.50.720">
    <property type="entry name" value="NAD(P)-binding Rossmann-like Domain"/>
    <property type="match status" value="1"/>
</dbReference>
<organism evidence="7 8">
    <name type="scientific">Propioniciclava flava</name>
    <dbReference type="NCBI Taxonomy" id="2072026"/>
    <lineage>
        <taxon>Bacteria</taxon>
        <taxon>Bacillati</taxon>
        <taxon>Actinomycetota</taxon>
        <taxon>Actinomycetes</taxon>
        <taxon>Propionibacteriales</taxon>
        <taxon>Propionibacteriaceae</taxon>
        <taxon>Propioniciclava</taxon>
    </lineage>
</organism>
<dbReference type="RefSeq" id="WP_129459475.1">
    <property type="nucleotide sequence ID" value="NZ_PPCV01000009.1"/>
</dbReference>
<evidence type="ECO:0000256" key="1">
    <source>
        <dbReference type="ARBA" id="ARBA00005086"/>
    </source>
</evidence>
<evidence type="ECO:0000313" key="8">
    <source>
        <dbReference type="Proteomes" id="UP000290624"/>
    </source>
</evidence>
<keyword evidence="8" id="KW-1185">Reference proteome</keyword>
<dbReference type="SUPFAM" id="SSF48179">
    <property type="entry name" value="6-phosphogluconate dehydrogenase C-terminal domain-like"/>
    <property type="match status" value="1"/>
</dbReference>
<evidence type="ECO:0000256" key="4">
    <source>
        <dbReference type="PIRSR" id="PIRSR000105-1"/>
    </source>
</evidence>
<comment type="similarity">
    <text evidence="2">Belongs to the 3-hydroxyacyl-CoA dehydrogenase family.</text>
</comment>
<dbReference type="Pfam" id="PF02737">
    <property type="entry name" value="3HCDH_N"/>
    <property type="match status" value="1"/>
</dbReference>
<dbReference type="InterPro" id="IPR013328">
    <property type="entry name" value="6PGD_dom2"/>
</dbReference>
<dbReference type="PANTHER" id="PTHR48075:SF5">
    <property type="entry name" value="3-HYDROXYBUTYRYL-COA DEHYDROGENASE"/>
    <property type="match status" value="1"/>
</dbReference>